<organism evidence="2 3">
    <name type="scientific">Agromyces tardus</name>
    <dbReference type="NCBI Taxonomy" id="2583849"/>
    <lineage>
        <taxon>Bacteria</taxon>
        <taxon>Bacillati</taxon>
        <taxon>Actinomycetota</taxon>
        <taxon>Actinomycetes</taxon>
        <taxon>Micrococcales</taxon>
        <taxon>Microbacteriaceae</taxon>
        <taxon>Agromyces</taxon>
    </lineage>
</organism>
<accession>A0A3M8A095</accession>
<protein>
    <submittedName>
        <fullName evidence="2">DUF1345 domain-containing protein</fullName>
    </submittedName>
</protein>
<name>A0A3M8A095_9MICO</name>
<comment type="caution">
    <text evidence="2">The sequence shown here is derived from an EMBL/GenBank/DDBJ whole genome shotgun (WGS) entry which is preliminary data.</text>
</comment>
<evidence type="ECO:0000256" key="1">
    <source>
        <dbReference type="SAM" id="Phobius"/>
    </source>
</evidence>
<dbReference type="Pfam" id="PF07077">
    <property type="entry name" value="DUF1345"/>
    <property type="match status" value="1"/>
</dbReference>
<dbReference type="Proteomes" id="UP000275048">
    <property type="component" value="Unassembled WGS sequence"/>
</dbReference>
<dbReference type="AlphaFoldDB" id="A0A3M8A095"/>
<feature type="transmembrane region" description="Helical" evidence="1">
    <location>
        <begin position="250"/>
        <end position="268"/>
    </location>
</feature>
<evidence type="ECO:0000313" key="2">
    <source>
        <dbReference type="EMBL" id="RNB44564.1"/>
    </source>
</evidence>
<keyword evidence="1" id="KW-0812">Transmembrane</keyword>
<gene>
    <name evidence="2" type="ORF">EDM22_17555</name>
</gene>
<feature type="transmembrane region" description="Helical" evidence="1">
    <location>
        <begin position="99"/>
        <end position="122"/>
    </location>
</feature>
<feature type="transmembrane region" description="Helical" evidence="1">
    <location>
        <begin position="128"/>
        <end position="147"/>
    </location>
</feature>
<dbReference type="InterPro" id="IPR009781">
    <property type="entry name" value="DUF1345"/>
</dbReference>
<evidence type="ECO:0000313" key="3">
    <source>
        <dbReference type="Proteomes" id="UP000275048"/>
    </source>
</evidence>
<keyword evidence="3" id="KW-1185">Reference proteome</keyword>
<keyword evidence="1" id="KW-1133">Transmembrane helix</keyword>
<feature type="transmembrane region" description="Helical" evidence="1">
    <location>
        <begin position="21"/>
        <end position="46"/>
    </location>
</feature>
<feature type="transmembrane region" description="Helical" evidence="1">
    <location>
        <begin position="58"/>
        <end position="79"/>
    </location>
</feature>
<reference evidence="2 3" key="1">
    <citation type="submission" date="2018-10" db="EMBL/GenBank/DDBJ databases">
        <title>Isolation, diversity and antibacterial activity of antinobacteria from the wheat rhizosphere soil.</title>
        <authorList>
            <person name="Sun T."/>
        </authorList>
    </citation>
    <scope>NUCLEOTIDE SEQUENCE [LARGE SCALE GENOMIC DNA]</scope>
    <source>
        <strain evidence="2 3">SJ-23</strain>
    </source>
</reference>
<dbReference type="EMBL" id="RHHB01000061">
    <property type="protein sequence ID" value="RNB44564.1"/>
    <property type="molecule type" value="Genomic_DNA"/>
</dbReference>
<sequence>MIRDVWGARMTEAPIRPITSVALVAVRVVNLVVLAVVVGLGLVFVWVTDGTETELLWLGAWCLVSTLYMIAWLSVLGWLSRRSWRTTATVAGARAPSRLVALVTTIVASLIGLTAASELLVLRDDPDLGSAIDFFGVWAMLLAWGYLHWGFAQIYYRLYVRGVASGAAAGRQAAGALVTDAAALDGAVSEVAMPGAVATDAPPPPFRFPATPNPGLLDFVYLSFMVGTSFTPNDVETTTRVRWTVTWHSVLSFFFNGFIIVLALTTIMNG</sequence>
<keyword evidence="1" id="KW-0472">Membrane</keyword>
<proteinExistence type="predicted"/>